<gene>
    <name evidence="2" type="ORF">OCBIM_22032777mg</name>
</gene>
<evidence type="ECO:0000256" key="1">
    <source>
        <dbReference type="SAM" id="MobiDB-lite"/>
    </source>
</evidence>
<evidence type="ECO:0000313" key="2">
    <source>
        <dbReference type="EMBL" id="KOF76899.1"/>
    </source>
</evidence>
<feature type="region of interest" description="Disordered" evidence="1">
    <location>
        <begin position="24"/>
        <end position="100"/>
    </location>
</feature>
<organism evidence="2">
    <name type="scientific">Octopus bimaculoides</name>
    <name type="common">California two-spotted octopus</name>
    <dbReference type="NCBI Taxonomy" id="37653"/>
    <lineage>
        <taxon>Eukaryota</taxon>
        <taxon>Metazoa</taxon>
        <taxon>Spiralia</taxon>
        <taxon>Lophotrochozoa</taxon>
        <taxon>Mollusca</taxon>
        <taxon>Cephalopoda</taxon>
        <taxon>Coleoidea</taxon>
        <taxon>Octopodiformes</taxon>
        <taxon>Octopoda</taxon>
        <taxon>Incirrata</taxon>
        <taxon>Octopodidae</taxon>
        <taxon>Octopus</taxon>
    </lineage>
</organism>
<reference evidence="2" key="1">
    <citation type="submission" date="2015-07" db="EMBL/GenBank/DDBJ databases">
        <title>MeaNS - Measles Nucleotide Surveillance Program.</title>
        <authorList>
            <person name="Tran T."/>
            <person name="Druce J."/>
        </authorList>
    </citation>
    <scope>NUCLEOTIDE SEQUENCE</scope>
    <source>
        <strain evidence="2">UCB-OBI-ISO-001</strain>
        <tissue evidence="2">Gonad</tissue>
    </source>
</reference>
<dbReference type="EMBL" id="KQ421656">
    <property type="protein sequence ID" value="KOF76899.1"/>
    <property type="molecule type" value="Genomic_DNA"/>
</dbReference>
<dbReference type="AlphaFoldDB" id="A0A0L8GJ53"/>
<feature type="compositionally biased region" description="Basic and acidic residues" evidence="1">
    <location>
        <begin position="24"/>
        <end position="71"/>
    </location>
</feature>
<protein>
    <submittedName>
        <fullName evidence="2">Uncharacterized protein</fullName>
    </submittedName>
</protein>
<name>A0A0L8GJ53_OCTBM</name>
<feature type="compositionally biased region" description="Basic and acidic residues" evidence="1">
    <location>
        <begin position="84"/>
        <end position="100"/>
    </location>
</feature>
<sequence>MTTLCSRFLRGIHDVISVGIEKLRKAAEKEEEDSTRKLREGTVLIKKKENRDRETENRNGKEREEEREMLERKRKRKMRKRREMKKESRRENNREDEVEK</sequence>
<feature type="compositionally biased region" description="Basic residues" evidence="1">
    <location>
        <begin position="72"/>
        <end position="83"/>
    </location>
</feature>
<accession>A0A0L8GJ53</accession>
<proteinExistence type="predicted"/>